<evidence type="ECO:0000256" key="4">
    <source>
        <dbReference type="ARBA" id="ARBA00023242"/>
    </source>
</evidence>
<sequence length="319" mass="36328">MAEYYDVDFGIHFDPTENQLIKDYLSPKINQGKQFDFIPDMDVYATEPWLLKHNMDPLFKKYEWYYFVTRTQVSESEENIGRGKKAKRKIIGDNGTWKANAKEKILDEETGEIIGEKQTLTFIKSNNNSNNNNNKQKREDGTSATVPGIDSSWTMTEYMLVEEDKFQGTVLCKINEIKKSKDDHHEASASTYYHSRWASSSSGKQPINDDRESVLASPLEQQQPLSCSVNVPEIPHTGSQSSLTCDVAETSRNREHSDEGNVINQVDMSSKNEVVPERSSENDETNEVTQGAEEDWLGDYMNKYTTKGLEAFSINVTDQ</sequence>
<dbReference type="GO" id="GO:0006355">
    <property type="term" value="P:regulation of DNA-templated transcription"/>
    <property type="evidence" value="ECO:0007669"/>
    <property type="project" value="InterPro"/>
</dbReference>
<dbReference type="OrthoDB" id="1113788at2759"/>
<keyword evidence="4" id="KW-0539">Nucleus</keyword>
<dbReference type="PANTHER" id="PTHR31719:SF43">
    <property type="entry name" value="NAC TRANSCRIPTION FACTOR 56"/>
    <property type="match status" value="1"/>
</dbReference>
<dbReference type="PANTHER" id="PTHR31719">
    <property type="entry name" value="NAC TRANSCRIPTION FACTOR 56"/>
    <property type="match status" value="1"/>
</dbReference>
<gene>
    <name evidence="7" type="ORF">MERR_LOCUS19421</name>
</gene>
<feature type="compositionally biased region" description="Polar residues" evidence="5">
    <location>
        <begin position="193"/>
        <end position="205"/>
    </location>
</feature>
<dbReference type="Gene3D" id="2.170.150.80">
    <property type="entry name" value="NAC domain"/>
    <property type="match status" value="1"/>
</dbReference>
<evidence type="ECO:0000256" key="5">
    <source>
        <dbReference type="SAM" id="MobiDB-lite"/>
    </source>
</evidence>
<evidence type="ECO:0000313" key="7">
    <source>
        <dbReference type="EMBL" id="CAA7032186.1"/>
    </source>
</evidence>
<accession>A0A6D2J4A3</accession>
<name>A0A6D2J4A3_9BRAS</name>
<evidence type="ECO:0000256" key="3">
    <source>
        <dbReference type="ARBA" id="ARBA00023163"/>
    </source>
</evidence>
<dbReference type="SUPFAM" id="SSF101941">
    <property type="entry name" value="NAC domain"/>
    <property type="match status" value="1"/>
</dbReference>
<feature type="compositionally biased region" description="Low complexity" evidence="5">
    <location>
        <begin position="125"/>
        <end position="134"/>
    </location>
</feature>
<dbReference type="GO" id="GO:0003677">
    <property type="term" value="F:DNA binding"/>
    <property type="evidence" value="ECO:0007669"/>
    <property type="project" value="UniProtKB-KW"/>
</dbReference>
<keyword evidence="1" id="KW-0805">Transcription regulation</keyword>
<reference evidence="7" key="1">
    <citation type="submission" date="2020-01" db="EMBL/GenBank/DDBJ databases">
        <authorList>
            <person name="Mishra B."/>
        </authorList>
    </citation>
    <scope>NUCLEOTIDE SEQUENCE [LARGE SCALE GENOMIC DNA]</scope>
</reference>
<dbReference type="InterPro" id="IPR003441">
    <property type="entry name" value="NAC-dom"/>
</dbReference>
<feature type="region of interest" description="Disordered" evidence="5">
    <location>
        <begin position="193"/>
        <end position="219"/>
    </location>
</feature>
<comment type="caution">
    <text evidence="7">The sequence shown here is derived from an EMBL/GenBank/DDBJ whole genome shotgun (WGS) entry which is preliminary data.</text>
</comment>
<evidence type="ECO:0000259" key="6">
    <source>
        <dbReference type="PROSITE" id="PS51005"/>
    </source>
</evidence>
<feature type="region of interest" description="Disordered" evidence="5">
    <location>
        <begin position="124"/>
        <end position="148"/>
    </location>
</feature>
<protein>
    <recommendedName>
        <fullName evidence="6">NAC domain-containing protein</fullName>
    </recommendedName>
</protein>
<keyword evidence="2" id="KW-0238">DNA-binding</keyword>
<organism evidence="7 8">
    <name type="scientific">Microthlaspi erraticum</name>
    <dbReference type="NCBI Taxonomy" id="1685480"/>
    <lineage>
        <taxon>Eukaryota</taxon>
        <taxon>Viridiplantae</taxon>
        <taxon>Streptophyta</taxon>
        <taxon>Embryophyta</taxon>
        <taxon>Tracheophyta</taxon>
        <taxon>Spermatophyta</taxon>
        <taxon>Magnoliopsida</taxon>
        <taxon>eudicotyledons</taxon>
        <taxon>Gunneridae</taxon>
        <taxon>Pentapetalae</taxon>
        <taxon>rosids</taxon>
        <taxon>malvids</taxon>
        <taxon>Brassicales</taxon>
        <taxon>Brassicaceae</taxon>
        <taxon>Coluteocarpeae</taxon>
        <taxon>Microthlaspi</taxon>
    </lineage>
</organism>
<proteinExistence type="predicted"/>
<feature type="domain" description="NAC" evidence="6">
    <location>
        <begin position="7"/>
        <end position="177"/>
    </location>
</feature>
<evidence type="ECO:0000313" key="8">
    <source>
        <dbReference type="Proteomes" id="UP000467841"/>
    </source>
</evidence>
<evidence type="ECO:0000256" key="2">
    <source>
        <dbReference type="ARBA" id="ARBA00023125"/>
    </source>
</evidence>
<evidence type="ECO:0000256" key="1">
    <source>
        <dbReference type="ARBA" id="ARBA00023015"/>
    </source>
</evidence>
<dbReference type="EMBL" id="CACVBM020001118">
    <property type="protein sequence ID" value="CAA7032186.1"/>
    <property type="molecule type" value="Genomic_DNA"/>
</dbReference>
<dbReference type="Pfam" id="PF02365">
    <property type="entry name" value="NAM"/>
    <property type="match status" value="1"/>
</dbReference>
<dbReference type="Proteomes" id="UP000467841">
    <property type="component" value="Unassembled WGS sequence"/>
</dbReference>
<dbReference type="PROSITE" id="PS51005">
    <property type="entry name" value="NAC"/>
    <property type="match status" value="1"/>
</dbReference>
<keyword evidence="3" id="KW-0804">Transcription</keyword>
<feature type="compositionally biased region" description="Polar residues" evidence="5">
    <location>
        <begin position="262"/>
        <end position="272"/>
    </location>
</feature>
<dbReference type="InterPro" id="IPR036093">
    <property type="entry name" value="NAC_dom_sf"/>
</dbReference>
<feature type="compositionally biased region" description="Acidic residues" evidence="5">
    <location>
        <begin position="282"/>
        <end position="292"/>
    </location>
</feature>
<dbReference type="AlphaFoldDB" id="A0A6D2J4A3"/>
<keyword evidence="8" id="KW-1185">Reference proteome</keyword>
<feature type="region of interest" description="Disordered" evidence="5">
    <location>
        <begin position="251"/>
        <end position="292"/>
    </location>
</feature>